<dbReference type="GO" id="GO:0004386">
    <property type="term" value="F:helicase activity"/>
    <property type="evidence" value="ECO:0007669"/>
    <property type="project" value="UniProtKB-KW"/>
</dbReference>
<dbReference type="InterPro" id="IPR018306">
    <property type="entry name" value="Phage_T5_Orf172_DNA-bd"/>
</dbReference>
<protein>
    <submittedName>
        <fullName evidence="2">Putative helicase</fullName>
    </submittedName>
</protein>
<feature type="domain" description="Bacteriophage T5 Orf172 DNA-binding" evidence="1">
    <location>
        <begin position="19"/>
        <end position="99"/>
    </location>
</feature>
<dbReference type="GeneID" id="54991201"/>
<keyword evidence="2" id="KW-0067">ATP-binding</keyword>
<keyword evidence="3" id="KW-1185">Reference proteome</keyword>
<reference evidence="2 3" key="1">
    <citation type="submission" date="2018-03" db="EMBL/GenBank/DDBJ databases">
        <authorList>
            <person name="Keele B.F."/>
        </authorList>
    </citation>
    <scope>NUCLEOTIDE SEQUENCE [LARGE SCALE GENOMIC DNA]</scope>
</reference>
<dbReference type="EMBL" id="MH128984">
    <property type="protein sequence ID" value="AWD90815.1"/>
    <property type="molecule type" value="Genomic_DNA"/>
</dbReference>
<dbReference type="SMART" id="SM00974">
    <property type="entry name" value="T5orf172"/>
    <property type="match status" value="1"/>
</dbReference>
<dbReference type="Pfam" id="PF10544">
    <property type="entry name" value="T5orf172"/>
    <property type="match status" value="1"/>
</dbReference>
<evidence type="ECO:0000259" key="1">
    <source>
        <dbReference type="SMART" id="SM00974"/>
    </source>
</evidence>
<keyword evidence="2" id="KW-0347">Helicase</keyword>
<reference evidence="2 3" key="2">
    <citation type="submission" date="2018-05" db="EMBL/GenBank/DDBJ databases">
        <title>Lysogenic conversion of Stenotrophomonas maltophilia by temperate phage DLP4.</title>
        <authorList>
            <person name="Dennis J."/>
            <person name="Stothard P."/>
        </authorList>
    </citation>
    <scope>NUCLEOTIDE SEQUENCE [LARGE SCALE GENOMIC DNA]</scope>
</reference>
<sequence length="132" mass="15030">MHLPEPDMSQGFVYVLGNECLPGLYKIGFTERSPSARCAELSAATAIPQPFRLICYAEFQNAIRKERAVHAELAKYRVAHNREFFRAPLREIADLVLYSGEELTACEHELAVWEWEFESRGKPALRLVGGFE</sequence>
<dbReference type="Proteomes" id="UP000246280">
    <property type="component" value="Segment"/>
</dbReference>
<organism evidence="2 3">
    <name type="scientific">Burkholderia phage vB_BmuP_KL4</name>
    <dbReference type="NCBI Taxonomy" id="2115967"/>
    <lineage>
        <taxon>Viruses</taxon>
        <taxon>Duplodnaviria</taxon>
        <taxon>Heunggongvirae</taxon>
        <taxon>Uroviricota</taxon>
        <taxon>Caudoviricetes</taxon>
        <taxon>Kelquatrovirus</taxon>
        <taxon>Kelquatrovirus KL4</taxon>
    </lineage>
</organism>
<proteinExistence type="predicted"/>
<evidence type="ECO:0000313" key="2">
    <source>
        <dbReference type="EMBL" id="AWD90815.1"/>
    </source>
</evidence>
<keyword evidence="2" id="KW-0547">Nucleotide-binding</keyword>
<accession>A0A2S1GN59</accession>
<keyword evidence="2" id="KW-0378">Hydrolase</keyword>
<dbReference type="RefSeq" id="YP_009800698.1">
    <property type="nucleotide sequence ID" value="NC_047958.1"/>
</dbReference>
<evidence type="ECO:0000313" key="3">
    <source>
        <dbReference type="Proteomes" id="UP000246280"/>
    </source>
</evidence>
<name>A0A2S1GN59_9CAUD</name>
<dbReference type="KEGG" id="vg:54991201"/>